<feature type="active site" evidence="10">
    <location>
        <position position="274"/>
    </location>
</feature>
<dbReference type="NCBIfam" id="TIGR02225">
    <property type="entry name" value="recomb_XerD"/>
    <property type="match status" value="1"/>
</dbReference>
<dbReference type="InterPro" id="IPR023009">
    <property type="entry name" value="Tyrosine_recombinase_XerC/XerD"/>
</dbReference>
<comment type="similarity">
    <text evidence="2">Belongs to the 'phage' integrase family. XerD subfamily.</text>
</comment>
<keyword evidence="14" id="KW-1185">Reference proteome</keyword>
<protein>
    <recommendedName>
        <fullName evidence="10">Tyrosine recombinase XerC</fullName>
    </recommendedName>
</protein>
<evidence type="ECO:0000256" key="3">
    <source>
        <dbReference type="ARBA" id="ARBA00022490"/>
    </source>
</evidence>
<dbReference type="PROSITE" id="PS51900">
    <property type="entry name" value="CB"/>
    <property type="match status" value="1"/>
</dbReference>
<dbReference type="InterPro" id="IPR044068">
    <property type="entry name" value="CB"/>
</dbReference>
<feature type="domain" description="Tyr recombinase" evidence="11">
    <location>
        <begin position="115"/>
        <end position="296"/>
    </location>
</feature>
<sequence>MSAPPLAAVSLHPLMDRHLEYLLVVRGLAENTIASYAHDARDFQAFLLALGKRVETVEEVDLLLYLAHCRGRELDDKTVARRCAYLRSLYGHLAEERLLPDNPAALLEQPAVPRRLPDVLEPEEVALLLEQPAADTRLGARDRAMLELLYAAGLRVSELVGLTLLDYDAQAGLLTVFGKGSKERLIPVHDLAQQVLDAYLQAWRPLFAPKTRHLFLNRSGTGLTRVAVWKLVQRHALAAGIVKTVSPHTFRHSFATHLLEGGADLRSVQLLLGHADITATEIYTHVQTRRLAELHRTHHPRSRLFHA</sequence>
<evidence type="ECO:0000256" key="8">
    <source>
        <dbReference type="ARBA" id="ARBA00023172"/>
    </source>
</evidence>
<dbReference type="EMBL" id="CP006585">
    <property type="protein sequence ID" value="AGW14034.1"/>
    <property type="molecule type" value="Genomic_DNA"/>
</dbReference>
<dbReference type="HAMAP" id="MF_01808">
    <property type="entry name" value="Recomb_XerC_XerD"/>
    <property type="match status" value="1"/>
</dbReference>
<dbReference type="Gene3D" id="1.10.150.130">
    <property type="match status" value="1"/>
</dbReference>
<dbReference type="InterPro" id="IPR011932">
    <property type="entry name" value="Recomb_XerD"/>
</dbReference>
<organism evidence="13 14">
    <name type="scientific">Megalodesulfovibrio gigas (strain ATCC 19364 / DSM 1382 / NCIMB 9332 / VKM B-1759)</name>
    <name type="common">Desulfovibrio gigas</name>
    <dbReference type="NCBI Taxonomy" id="1121448"/>
    <lineage>
        <taxon>Bacteria</taxon>
        <taxon>Pseudomonadati</taxon>
        <taxon>Thermodesulfobacteriota</taxon>
        <taxon>Desulfovibrionia</taxon>
        <taxon>Desulfovibrionales</taxon>
        <taxon>Desulfovibrionaceae</taxon>
        <taxon>Megalodesulfovibrio</taxon>
    </lineage>
</organism>
<dbReference type="InterPro" id="IPR010998">
    <property type="entry name" value="Integrase_recombinase_N"/>
</dbReference>
<dbReference type="InterPro" id="IPR050090">
    <property type="entry name" value="Tyrosine_recombinase_XerCD"/>
</dbReference>
<dbReference type="RefSeq" id="WP_021760982.1">
    <property type="nucleotide sequence ID" value="NC_022444.1"/>
</dbReference>
<dbReference type="Proteomes" id="UP000016587">
    <property type="component" value="Chromosome"/>
</dbReference>
<dbReference type="PATRIC" id="fig|1121448.10.peg.2232"/>
<dbReference type="eggNOG" id="COG4974">
    <property type="taxonomic scope" value="Bacteria"/>
</dbReference>
<feature type="domain" description="Core-binding (CB)" evidence="12">
    <location>
        <begin position="9"/>
        <end position="94"/>
    </location>
</feature>
<dbReference type="GO" id="GO:0007059">
    <property type="term" value="P:chromosome segregation"/>
    <property type="evidence" value="ECO:0007669"/>
    <property type="project" value="UniProtKB-UniRule"/>
</dbReference>
<dbReference type="PROSITE" id="PS51898">
    <property type="entry name" value="TYR_RECOMBINASE"/>
    <property type="match status" value="1"/>
</dbReference>
<dbReference type="GO" id="GO:0005737">
    <property type="term" value="C:cytoplasm"/>
    <property type="evidence" value="ECO:0007669"/>
    <property type="project" value="UniProtKB-SubCell"/>
</dbReference>
<feature type="active site" evidence="10">
    <location>
        <position position="248"/>
    </location>
</feature>
<dbReference type="SUPFAM" id="SSF47823">
    <property type="entry name" value="lambda integrase-like, N-terminal domain"/>
    <property type="match status" value="1"/>
</dbReference>
<dbReference type="NCBIfam" id="NF001399">
    <property type="entry name" value="PRK00283.1"/>
    <property type="match status" value="1"/>
</dbReference>
<dbReference type="InterPro" id="IPR013762">
    <property type="entry name" value="Integrase-like_cat_sf"/>
</dbReference>
<dbReference type="PANTHER" id="PTHR30349">
    <property type="entry name" value="PHAGE INTEGRASE-RELATED"/>
    <property type="match status" value="1"/>
</dbReference>
<evidence type="ECO:0000256" key="7">
    <source>
        <dbReference type="ARBA" id="ARBA00023125"/>
    </source>
</evidence>
<evidence type="ECO:0000313" key="14">
    <source>
        <dbReference type="Proteomes" id="UP000016587"/>
    </source>
</evidence>
<comment type="function">
    <text evidence="10">Site-specific tyrosine recombinase, which acts by catalyzing the cutting and rejoining of the recombining DNA molecules. The XerC-XerD complex is essential to convert dimers of the bacterial chromosome into monomers to permit their segregation at cell division. It also contributes to the segregational stability of plasmids.</text>
</comment>
<dbReference type="GO" id="GO:0009037">
    <property type="term" value="F:tyrosine-based site-specific recombinase activity"/>
    <property type="evidence" value="ECO:0007669"/>
    <property type="project" value="UniProtKB-UniRule"/>
</dbReference>
<dbReference type="STRING" id="1121448.DGI_2280"/>
<dbReference type="InterPro" id="IPR011010">
    <property type="entry name" value="DNA_brk_join_enz"/>
</dbReference>
<keyword evidence="7 10" id="KW-0238">DNA-binding</keyword>
<gene>
    <name evidence="10" type="primary">xerC</name>
    <name evidence="13" type="ORF">DGI_2280</name>
</gene>
<evidence type="ECO:0000256" key="4">
    <source>
        <dbReference type="ARBA" id="ARBA00022618"/>
    </source>
</evidence>
<evidence type="ECO:0000256" key="5">
    <source>
        <dbReference type="ARBA" id="ARBA00022829"/>
    </source>
</evidence>
<keyword evidence="6 10" id="KW-0229">DNA integration</keyword>
<evidence type="ECO:0000256" key="1">
    <source>
        <dbReference type="ARBA" id="ARBA00004496"/>
    </source>
</evidence>
<reference evidence="14" key="2">
    <citation type="submission" date="2013-07" db="EMBL/GenBank/DDBJ databases">
        <authorList>
            <person name="Morais-Silva F.O."/>
            <person name="Rezende A.M."/>
            <person name="Pimentel C."/>
            <person name="Resende D.M."/>
            <person name="Santos C.I."/>
            <person name="Clemente C."/>
            <person name="de Oliveira L.M."/>
            <person name="da Silva S.M."/>
            <person name="Costa D.A."/>
            <person name="Varela-Raposo A."/>
            <person name="Horacio E.C.A."/>
            <person name="Matos M."/>
            <person name="Flores O."/>
            <person name="Ruiz J.C."/>
            <person name="Rodrigues-Pousada C."/>
        </authorList>
    </citation>
    <scope>NUCLEOTIDE SEQUENCE [LARGE SCALE GENOMIC DNA]</scope>
    <source>
        <strain evidence="14">ATCC 19364 / DSM 1382 / NCIMB 9332 / VKM B-1759</strain>
    </source>
</reference>
<dbReference type="Gene3D" id="1.10.443.10">
    <property type="entry name" value="Intergrase catalytic core"/>
    <property type="match status" value="1"/>
</dbReference>
<accession>T2GCY5</accession>
<evidence type="ECO:0000313" key="13">
    <source>
        <dbReference type="EMBL" id="AGW14034.1"/>
    </source>
</evidence>
<evidence type="ECO:0000256" key="2">
    <source>
        <dbReference type="ARBA" id="ARBA00010450"/>
    </source>
</evidence>
<keyword evidence="9 10" id="KW-0131">Cell cycle</keyword>
<evidence type="ECO:0000256" key="9">
    <source>
        <dbReference type="ARBA" id="ARBA00023306"/>
    </source>
</evidence>
<feature type="active site" evidence="10">
    <location>
        <position position="251"/>
    </location>
</feature>
<comment type="subcellular location">
    <subcellularLocation>
        <location evidence="1 10">Cytoplasm</location>
    </subcellularLocation>
</comment>
<dbReference type="CDD" id="cd00798">
    <property type="entry name" value="INT_XerDC_C"/>
    <property type="match status" value="1"/>
</dbReference>
<dbReference type="PANTHER" id="PTHR30349:SF81">
    <property type="entry name" value="TYROSINE RECOMBINASE XERC"/>
    <property type="match status" value="1"/>
</dbReference>
<dbReference type="GO" id="GO:0006313">
    <property type="term" value="P:DNA transposition"/>
    <property type="evidence" value="ECO:0007669"/>
    <property type="project" value="UniProtKB-UniRule"/>
</dbReference>
<dbReference type="AlphaFoldDB" id="T2GCY5"/>
<proteinExistence type="inferred from homology"/>
<feature type="active site" description="O-(3'-phospho-DNA)-tyrosine intermediate" evidence="10">
    <location>
        <position position="283"/>
    </location>
</feature>
<keyword evidence="4 10" id="KW-0132">Cell division</keyword>
<keyword evidence="8 10" id="KW-0233">DNA recombination</keyword>
<dbReference type="GO" id="GO:0003677">
    <property type="term" value="F:DNA binding"/>
    <property type="evidence" value="ECO:0007669"/>
    <property type="project" value="UniProtKB-UniRule"/>
</dbReference>
<dbReference type="InterPro" id="IPR002104">
    <property type="entry name" value="Integrase_catalytic"/>
</dbReference>
<keyword evidence="3 10" id="KW-0963">Cytoplasm</keyword>
<dbReference type="SUPFAM" id="SSF56349">
    <property type="entry name" value="DNA breaking-rejoining enzymes"/>
    <property type="match status" value="1"/>
</dbReference>
<feature type="active site" evidence="10">
    <location>
        <position position="179"/>
    </location>
</feature>
<evidence type="ECO:0000259" key="12">
    <source>
        <dbReference type="PROSITE" id="PS51900"/>
    </source>
</evidence>
<dbReference type="GO" id="GO:0051301">
    <property type="term" value="P:cell division"/>
    <property type="evidence" value="ECO:0007669"/>
    <property type="project" value="UniProtKB-KW"/>
</dbReference>
<dbReference type="HOGENOM" id="CLU_027562_9_2_7"/>
<reference evidence="13 14" key="1">
    <citation type="journal article" date="2013" name="J. Bacteriol.">
        <title>Roles of HynAB and Ech, the only two hydrogenases found in the model sulfate reducer Desulfovibrio gigas.</title>
        <authorList>
            <person name="Morais-Silva F.O."/>
            <person name="Santos C.I."/>
            <person name="Rodrigues R."/>
            <person name="Pereira I.A."/>
            <person name="Rodrigues-Pousada C."/>
        </authorList>
    </citation>
    <scope>NUCLEOTIDE SEQUENCE [LARGE SCALE GENOMIC DNA]</scope>
    <source>
        <strain evidence="14">ATCC 19364 / DSM 1382 / NCIMB 9332 / VKM B-1759</strain>
    </source>
</reference>
<keyword evidence="5 10" id="KW-0159">Chromosome partition</keyword>
<dbReference type="KEGG" id="dgg:DGI_2280"/>
<feature type="active site" evidence="10">
    <location>
        <position position="155"/>
    </location>
</feature>
<evidence type="ECO:0000259" key="11">
    <source>
        <dbReference type="PROSITE" id="PS51898"/>
    </source>
</evidence>
<comment type="similarity">
    <text evidence="10">Belongs to the 'phage' integrase family. XerC subfamily.</text>
</comment>
<evidence type="ECO:0000256" key="10">
    <source>
        <dbReference type="HAMAP-Rule" id="MF_01808"/>
    </source>
</evidence>
<comment type="subunit">
    <text evidence="10">Forms a cyclic heterotetrameric complex composed of two molecules of XerC and two molecules of XerD.</text>
</comment>
<name>T2GCY5_MEGG1</name>
<dbReference type="InterPro" id="IPR004107">
    <property type="entry name" value="Integrase_SAM-like_N"/>
</dbReference>
<evidence type="ECO:0000256" key="6">
    <source>
        <dbReference type="ARBA" id="ARBA00022908"/>
    </source>
</evidence>
<dbReference type="Pfam" id="PF02899">
    <property type="entry name" value="Phage_int_SAM_1"/>
    <property type="match status" value="1"/>
</dbReference>
<dbReference type="Pfam" id="PF00589">
    <property type="entry name" value="Phage_integrase"/>
    <property type="match status" value="1"/>
</dbReference>